<dbReference type="RefSeq" id="WP_038565286.1">
    <property type="nucleotide sequence ID" value="NZ_CP008876.1"/>
</dbReference>
<dbReference type="Proteomes" id="UP000199735">
    <property type="component" value="Unassembled WGS sequence"/>
</dbReference>
<evidence type="ECO:0000313" key="4">
    <source>
        <dbReference type="Proteomes" id="UP000027980"/>
    </source>
</evidence>
<dbReference type="OrthoDB" id="2736315at2"/>
<protein>
    <submittedName>
        <fullName evidence="2">Uncharacterized protein</fullName>
    </submittedName>
</protein>
<dbReference type="KEGG" id="tap:GZ22_18005"/>
<evidence type="ECO:0000313" key="2">
    <source>
        <dbReference type="EMBL" id="AIF68343.1"/>
    </source>
</evidence>
<accession>A0A075LV55</accession>
<proteinExistence type="predicted"/>
<evidence type="ECO:0000313" key="5">
    <source>
        <dbReference type="Proteomes" id="UP000199735"/>
    </source>
</evidence>
<accession>A0AAX2EKC5</accession>
<keyword evidence="1" id="KW-0472">Membrane</keyword>
<evidence type="ECO:0000256" key="1">
    <source>
        <dbReference type="SAM" id="Phobius"/>
    </source>
</evidence>
<reference evidence="3 5" key="2">
    <citation type="submission" date="2016-10" db="EMBL/GenBank/DDBJ databases">
        <authorList>
            <person name="Varghese N."/>
            <person name="Submissions S."/>
        </authorList>
    </citation>
    <scope>NUCLEOTIDE SEQUENCE [LARGE SCALE GENOMIC DNA]</scope>
    <source>
        <strain evidence="3 5">DSM 21619</strain>
    </source>
</reference>
<feature type="transmembrane region" description="Helical" evidence="1">
    <location>
        <begin position="75"/>
        <end position="97"/>
    </location>
</feature>
<feature type="transmembrane region" description="Helical" evidence="1">
    <location>
        <begin position="37"/>
        <end position="63"/>
    </location>
</feature>
<dbReference type="HOGENOM" id="CLU_2332661_0_0_9"/>
<sequence>MKRFLLFFIPLFLLATYLGIGSQDLAYWMQDHVYDTWPLYYVTAFSIMSIALYLITMLIVILFSRKKKGDTPAYIVLMLFIAGPVSLWSTFVTLMWWG</sequence>
<organism evidence="2 4">
    <name type="scientific">Terribacillus saccharophilus</name>
    <dbReference type="NCBI Taxonomy" id="361277"/>
    <lineage>
        <taxon>Bacteria</taxon>
        <taxon>Bacillati</taxon>
        <taxon>Bacillota</taxon>
        <taxon>Bacilli</taxon>
        <taxon>Bacillales</taxon>
        <taxon>Bacillaceae</taxon>
        <taxon>Terribacillus</taxon>
    </lineage>
</organism>
<dbReference type="EMBL" id="CP008876">
    <property type="protein sequence ID" value="AIF68343.1"/>
    <property type="molecule type" value="Genomic_DNA"/>
</dbReference>
<keyword evidence="1" id="KW-0812">Transmembrane</keyword>
<evidence type="ECO:0000313" key="3">
    <source>
        <dbReference type="EMBL" id="SEO17256.1"/>
    </source>
</evidence>
<dbReference type="EMBL" id="FOCD01000008">
    <property type="protein sequence ID" value="SEO17256.1"/>
    <property type="molecule type" value="Genomic_DNA"/>
</dbReference>
<name>A0A075LV55_9BACI</name>
<dbReference type="AlphaFoldDB" id="A0A075LV55"/>
<dbReference type="GeneID" id="34220510"/>
<reference evidence="2 4" key="1">
    <citation type="submission" date="2014-07" db="EMBL/GenBank/DDBJ databases">
        <title>Complete genome sequence of a moderately halophilic bacterium Terribacillus aidingensis MP602, isolated from Cryptomeria fortunei in Tianmu mountain in China.</title>
        <authorList>
            <person name="Wang Y."/>
            <person name="Lu P."/>
            <person name="Zhang L."/>
        </authorList>
    </citation>
    <scope>NUCLEOTIDE SEQUENCE [LARGE SCALE GENOMIC DNA]</scope>
    <source>
        <strain evidence="2 4">MP602</strain>
    </source>
</reference>
<gene>
    <name evidence="2" type="ORF">GZ22_18005</name>
    <name evidence="3" type="ORF">SAMN04489762_3640</name>
</gene>
<dbReference type="Proteomes" id="UP000027980">
    <property type="component" value="Chromosome"/>
</dbReference>
<keyword evidence="1" id="KW-1133">Transmembrane helix</keyword>